<organism evidence="1 2">
    <name type="scientific">Mesorhabditis spiculigera</name>
    <dbReference type="NCBI Taxonomy" id="96644"/>
    <lineage>
        <taxon>Eukaryota</taxon>
        <taxon>Metazoa</taxon>
        <taxon>Ecdysozoa</taxon>
        <taxon>Nematoda</taxon>
        <taxon>Chromadorea</taxon>
        <taxon>Rhabditida</taxon>
        <taxon>Rhabditina</taxon>
        <taxon>Rhabditomorpha</taxon>
        <taxon>Rhabditoidea</taxon>
        <taxon>Rhabditidae</taxon>
        <taxon>Mesorhabditinae</taxon>
        <taxon>Mesorhabditis</taxon>
    </lineage>
</organism>
<dbReference type="AlphaFoldDB" id="A0AA36CF06"/>
<protein>
    <submittedName>
        <fullName evidence="1">Uncharacterized protein</fullName>
    </submittedName>
</protein>
<sequence length="101" mass="11131">MQLKSLVLLCALVILAVDARGDRVARFSSGWPCSSSLLGFHQCGLGRGVSQTASSYARKPGPGWRGGRRITQWNARFPFGDSFRPPMARFNGFQKRVDDAE</sequence>
<evidence type="ECO:0000313" key="2">
    <source>
        <dbReference type="Proteomes" id="UP001177023"/>
    </source>
</evidence>
<accession>A0AA36CF06</accession>
<evidence type="ECO:0000313" key="1">
    <source>
        <dbReference type="EMBL" id="CAJ0567799.1"/>
    </source>
</evidence>
<dbReference type="EMBL" id="CATQJA010001570">
    <property type="protein sequence ID" value="CAJ0567799.1"/>
    <property type="molecule type" value="Genomic_DNA"/>
</dbReference>
<comment type="caution">
    <text evidence="1">The sequence shown here is derived from an EMBL/GenBank/DDBJ whole genome shotgun (WGS) entry which is preliminary data.</text>
</comment>
<feature type="non-terminal residue" evidence="1">
    <location>
        <position position="101"/>
    </location>
</feature>
<reference evidence="1" key="1">
    <citation type="submission" date="2023-06" db="EMBL/GenBank/DDBJ databases">
        <authorList>
            <person name="Delattre M."/>
        </authorList>
    </citation>
    <scope>NUCLEOTIDE SEQUENCE</scope>
    <source>
        <strain evidence="1">AF72</strain>
    </source>
</reference>
<dbReference type="Proteomes" id="UP001177023">
    <property type="component" value="Unassembled WGS sequence"/>
</dbReference>
<proteinExistence type="predicted"/>
<keyword evidence="2" id="KW-1185">Reference proteome</keyword>
<gene>
    <name evidence="1" type="ORF">MSPICULIGERA_LOCUS6336</name>
</gene>
<name>A0AA36CF06_9BILA</name>